<dbReference type="Proteomes" id="UP000295151">
    <property type="component" value="Unassembled WGS sequence"/>
</dbReference>
<evidence type="ECO:0000313" key="2">
    <source>
        <dbReference type="EMBL" id="TDU87861.1"/>
    </source>
</evidence>
<gene>
    <name evidence="2" type="ORF">EV138_1394</name>
</gene>
<accession>A0A4R7T7L6</accession>
<comment type="caution">
    <text evidence="2">The sequence shown here is derived from an EMBL/GenBank/DDBJ whole genome shotgun (WGS) entry which is preliminary data.</text>
</comment>
<evidence type="ECO:0000256" key="1">
    <source>
        <dbReference type="SAM" id="MobiDB-lite"/>
    </source>
</evidence>
<sequence length="49" mass="5436">MNSSLPPQLPADLDTFEPSESPAREDPYTDIVQVWGFDSFPASDPPANW</sequence>
<keyword evidence="3" id="KW-1185">Reference proteome</keyword>
<name>A0A4R7T7L6_9ACTN</name>
<organism evidence="2 3">
    <name type="scientific">Kribbella voronezhensis</name>
    <dbReference type="NCBI Taxonomy" id="2512212"/>
    <lineage>
        <taxon>Bacteria</taxon>
        <taxon>Bacillati</taxon>
        <taxon>Actinomycetota</taxon>
        <taxon>Actinomycetes</taxon>
        <taxon>Propionibacteriales</taxon>
        <taxon>Kribbellaceae</taxon>
        <taxon>Kribbella</taxon>
    </lineage>
</organism>
<proteinExistence type="predicted"/>
<evidence type="ECO:0000313" key="3">
    <source>
        <dbReference type="Proteomes" id="UP000295151"/>
    </source>
</evidence>
<protein>
    <submittedName>
        <fullName evidence="2">Uncharacterized protein</fullName>
    </submittedName>
</protein>
<feature type="region of interest" description="Disordered" evidence="1">
    <location>
        <begin position="1"/>
        <end position="25"/>
    </location>
</feature>
<dbReference type="AlphaFoldDB" id="A0A4R7T7L6"/>
<reference evidence="2 3" key="1">
    <citation type="submission" date="2019-03" db="EMBL/GenBank/DDBJ databases">
        <title>Genomic Encyclopedia of Type Strains, Phase III (KMG-III): the genomes of soil and plant-associated and newly described type strains.</title>
        <authorList>
            <person name="Whitman W."/>
        </authorList>
    </citation>
    <scope>NUCLEOTIDE SEQUENCE [LARGE SCALE GENOMIC DNA]</scope>
    <source>
        <strain evidence="2 3">VKM Ac-2575</strain>
    </source>
</reference>
<dbReference type="EMBL" id="SOCE01000001">
    <property type="protein sequence ID" value="TDU87861.1"/>
    <property type="molecule type" value="Genomic_DNA"/>
</dbReference>